<keyword evidence="3" id="KW-1185">Reference proteome</keyword>
<evidence type="ECO:0000313" key="2">
    <source>
        <dbReference type="EMBL" id="MCM6775626.1"/>
    </source>
</evidence>
<dbReference type="Gene3D" id="3.40.630.30">
    <property type="match status" value="1"/>
</dbReference>
<dbReference type="Proteomes" id="UP001139157">
    <property type="component" value="Unassembled WGS sequence"/>
</dbReference>
<dbReference type="InterPro" id="IPR016181">
    <property type="entry name" value="Acyl_CoA_acyltransferase"/>
</dbReference>
<dbReference type="SUPFAM" id="SSF55729">
    <property type="entry name" value="Acyl-CoA N-acyltransferases (Nat)"/>
    <property type="match status" value="1"/>
</dbReference>
<dbReference type="Pfam" id="PF00583">
    <property type="entry name" value="Acetyltransf_1"/>
    <property type="match status" value="1"/>
</dbReference>
<dbReference type="AlphaFoldDB" id="A0A9X2E8K3"/>
<organism evidence="2 3">
    <name type="scientific">Nocardia pulmonis</name>
    <dbReference type="NCBI Taxonomy" id="2951408"/>
    <lineage>
        <taxon>Bacteria</taxon>
        <taxon>Bacillati</taxon>
        <taxon>Actinomycetota</taxon>
        <taxon>Actinomycetes</taxon>
        <taxon>Mycobacteriales</taxon>
        <taxon>Nocardiaceae</taxon>
        <taxon>Nocardia</taxon>
    </lineage>
</organism>
<accession>A0A9X2E8K3</accession>
<dbReference type="PROSITE" id="PS51186">
    <property type="entry name" value="GNAT"/>
    <property type="match status" value="1"/>
</dbReference>
<reference evidence="2" key="1">
    <citation type="submission" date="2022-06" db="EMBL/GenBank/DDBJ databases">
        <title>Novel species in genus nocardia.</title>
        <authorList>
            <person name="Li F."/>
        </authorList>
    </citation>
    <scope>NUCLEOTIDE SEQUENCE</scope>
    <source>
        <strain evidence="2">CDC141</strain>
    </source>
</reference>
<evidence type="ECO:0000313" key="3">
    <source>
        <dbReference type="Proteomes" id="UP001139157"/>
    </source>
</evidence>
<feature type="domain" description="N-acetyltransferase" evidence="1">
    <location>
        <begin position="11"/>
        <end position="153"/>
    </location>
</feature>
<dbReference type="CDD" id="cd04301">
    <property type="entry name" value="NAT_SF"/>
    <property type="match status" value="1"/>
</dbReference>
<dbReference type="RefSeq" id="WP_251913867.1">
    <property type="nucleotide sequence ID" value="NZ_JAMRXG010000007.1"/>
</dbReference>
<protein>
    <submittedName>
        <fullName evidence="2">GNAT family N-acetyltransferase</fullName>
    </submittedName>
</protein>
<proteinExistence type="predicted"/>
<dbReference type="EMBL" id="JAMRXG010000007">
    <property type="protein sequence ID" value="MCM6775626.1"/>
    <property type="molecule type" value="Genomic_DNA"/>
</dbReference>
<gene>
    <name evidence="2" type="ORF">NDR86_19305</name>
</gene>
<evidence type="ECO:0000259" key="1">
    <source>
        <dbReference type="PROSITE" id="PS51186"/>
    </source>
</evidence>
<dbReference type="GO" id="GO:0016747">
    <property type="term" value="F:acyltransferase activity, transferring groups other than amino-acyl groups"/>
    <property type="evidence" value="ECO:0007669"/>
    <property type="project" value="InterPro"/>
</dbReference>
<sequence length="153" mass="17365">MTQDSRAVVEAVLDTAASDERVALLEDRLDEFNRAHNAVIRRMQQLPDQGEEPVQAYLVAEGTVLGGIAGSTWAEWLRIELLWVDERRRGQGHGARLLAEAERIGRERGCAHSRTETWDFQAPEFYLRRGYRIAGEIRDYPPGATEYLLTKAL</sequence>
<comment type="caution">
    <text evidence="2">The sequence shown here is derived from an EMBL/GenBank/DDBJ whole genome shotgun (WGS) entry which is preliminary data.</text>
</comment>
<name>A0A9X2E8K3_9NOCA</name>
<dbReference type="InterPro" id="IPR000182">
    <property type="entry name" value="GNAT_dom"/>
</dbReference>